<evidence type="ECO:0000313" key="11">
    <source>
        <dbReference type="EMBL" id="MEO1773045.1"/>
    </source>
</evidence>
<evidence type="ECO:0000256" key="8">
    <source>
        <dbReference type="HAMAP-Rule" id="MF_00912"/>
    </source>
</evidence>
<dbReference type="GO" id="GO:0051301">
    <property type="term" value="P:cell division"/>
    <property type="evidence" value="ECO:0007669"/>
    <property type="project" value="UniProtKB-KW"/>
</dbReference>
<reference evidence="11 12" key="2">
    <citation type="submission" date="2024-02" db="EMBL/GenBank/DDBJ databases">
        <title>The Genome Sequence of Enterococcus sp. DIV0159.</title>
        <authorList>
            <person name="Earl A."/>
            <person name="Manson A."/>
            <person name="Gilmore M."/>
            <person name="Sanders J."/>
            <person name="Shea T."/>
            <person name="Howe W."/>
            <person name="Livny J."/>
            <person name="Cuomo C."/>
            <person name="Neafsey D."/>
            <person name="Birren B."/>
        </authorList>
    </citation>
    <scope>NUCLEOTIDE SEQUENCE [LARGE SCALE GENOMIC DNA]</scope>
    <source>
        <strain evidence="11 12">665A</strain>
    </source>
</reference>
<dbReference type="RefSeq" id="WP_242704273.1">
    <property type="nucleotide sequence ID" value="NZ_JAFREL020000007.1"/>
</dbReference>
<proteinExistence type="inferred from homology"/>
<keyword evidence="7 8" id="KW-0131">Cell cycle</keyword>
<feature type="region of interest" description="Disordered" evidence="9">
    <location>
        <begin position="326"/>
        <end position="360"/>
    </location>
</feature>
<keyword evidence="2 8" id="KW-1003">Cell membrane</keyword>
<evidence type="ECO:0000256" key="3">
    <source>
        <dbReference type="ARBA" id="ARBA00022618"/>
    </source>
</evidence>
<evidence type="ECO:0000256" key="1">
    <source>
        <dbReference type="ARBA" id="ARBA00004370"/>
    </source>
</evidence>
<evidence type="ECO:0000259" key="10">
    <source>
        <dbReference type="PROSITE" id="PS51779"/>
    </source>
</evidence>
<dbReference type="PANTHER" id="PTHR37820">
    <property type="entry name" value="CELL DIVISION PROTEIN DIVIB"/>
    <property type="match status" value="1"/>
</dbReference>
<dbReference type="InterPro" id="IPR026580">
    <property type="entry name" value="DivIB"/>
</dbReference>
<dbReference type="HAMAP" id="MF_00912">
    <property type="entry name" value="DivIB"/>
    <property type="match status" value="1"/>
</dbReference>
<keyword evidence="5 8" id="KW-1133">Transmembrane helix</keyword>
<feature type="domain" description="POTRA" evidence="10">
    <location>
        <begin position="128"/>
        <end position="199"/>
    </location>
</feature>
<keyword evidence="3 8" id="KW-0132">Cell division</keyword>
<dbReference type="Pfam" id="PF03799">
    <property type="entry name" value="FtsQ_DivIB_C"/>
    <property type="match status" value="1"/>
</dbReference>
<dbReference type="InterPro" id="IPR005548">
    <property type="entry name" value="Cell_div_FtsQ/DivIB_C"/>
</dbReference>
<comment type="subcellular location">
    <subcellularLocation>
        <location evidence="8">Cell membrane</location>
        <topology evidence="8">Single-pass type II membrane protein</topology>
    </subcellularLocation>
    <subcellularLocation>
        <location evidence="1">Membrane</location>
    </subcellularLocation>
    <text evidence="8">Localizes to the division septum.</text>
</comment>
<evidence type="ECO:0000313" key="12">
    <source>
        <dbReference type="Proteomes" id="UP000664357"/>
    </source>
</evidence>
<dbReference type="PROSITE" id="PS51779">
    <property type="entry name" value="POTRA"/>
    <property type="match status" value="1"/>
</dbReference>
<protein>
    <recommendedName>
        <fullName evidence="8">Cell division protein DivIB</fullName>
    </recommendedName>
</protein>
<feature type="region of interest" description="Disordered" evidence="9">
    <location>
        <begin position="1"/>
        <end position="64"/>
    </location>
</feature>
<dbReference type="Proteomes" id="UP000664357">
    <property type="component" value="Unassembled WGS sequence"/>
</dbReference>
<dbReference type="InterPro" id="IPR050487">
    <property type="entry name" value="FtsQ_DivIB"/>
</dbReference>
<name>A0ABV0EYU5_9ENTE</name>
<sequence>MSHQETPDNNKDEKSKLTPWQLANQEYLKMHPNETGDSPAEETDQEYLENEEIPETPNEKQTDQLENTEFHEENVEKEKKGPVNGSFLDRLPNIRHERNKRLYRRSSTLILLFMIPALVLLYYVSPLSRLSGVSIEGNEQISSEEITNKLNFSIGSNLWSQYFNRDEHVTRLKKQELRIQDAKVHFNGINKFAVDIKEYKEVAYLEHDNNYSPILANGRVIPTNIKKDQDSLPILEGFTGPKRILAVMKQYDALSEEVRQGVSQIKYAPTNENKSLLQIFMNDGNQVLVSIQGMSDKMKYYPQVVEEMNAKDIKGIVDMEAGIYSYPYPEESSSDNTEQSTSESTVETTAEETSPSVEND</sequence>
<evidence type="ECO:0000256" key="7">
    <source>
        <dbReference type="ARBA" id="ARBA00023306"/>
    </source>
</evidence>
<dbReference type="Pfam" id="PF08478">
    <property type="entry name" value="POTRA_1"/>
    <property type="match status" value="1"/>
</dbReference>
<feature type="compositionally biased region" description="Low complexity" evidence="9">
    <location>
        <begin position="337"/>
        <end position="360"/>
    </location>
</feature>
<dbReference type="Gene3D" id="3.40.50.10960">
    <property type="match status" value="1"/>
</dbReference>
<organism evidence="11 12">
    <name type="scientific">Candidatus Enterococcus ferrettii</name>
    <dbReference type="NCBI Taxonomy" id="2815324"/>
    <lineage>
        <taxon>Bacteria</taxon>
        <taxon>Bacillati</taxon>
        <taxon>Bacillota</taxon>
        <taxon>Bacilli</taxon>
        <taxon>Lactobacillales</taxon>
        <taxon>Enterococcaceae</taxon>
        <taxon>Enterococcus</taxon>
    </lineage>
</organism>
<accession>A0ABV0EYU5</accession>
<feature type="transmembrane region" description="Helical" evidence="8">
    <location>
        <begin position="108"/>
        <end position="125"/>
    </location>
</feature>
<evidence type="ECO:0000256" key="6">
    <source>
        <dbReference type="ARBA" id="ARBA00023136"/>
    </source>
</evidence>
<dbReference type="InterPro" id="IPR034746">
    <property type="entry name" value="POTRA"/>
</dbReference>
<feature type="compositionally biased region" description="Basic and acidic residues" evidence="9">
    <location>
        <begin position="1"/>
        <end position="16"/>
    </location>
</feature>
<dbReference type="PANTHER" id="PTHR37820:SF1">
    <property type="entry name" value="CELL DIVISION PROTEIN FTSQ"/>
    <property type="match status" value="1"/>
</dbReference>
<reference evidence="11 12" key="1">
    <citation type="submission" date="2021-03" db="EMBL/GenBank/DDBJ databases">
        <authorList>
            <person name="Gilmore M.S."/>
            <person name="Schwartzman J."/>
            <person name="Van Tyne D."/>
            <person name="Martin M."/>
            <person name="Earl A.M."/>
            <person name="Manson A.L."/>
            <person name="Straub T."/>
            <person name="Salamzade R."/>
            <person name="Saavedra J."/>
            <person name="Lebreton F."/>
            <person name="Prichula J."/>
            <person name="Schaufler K."/>
            <person name="Gaca A."/>
            <person name="Sgardioli B."/>
            <person name="Wagenaar J."/>
            <person name="Strong T."/>
        </authorList>
    </citation>
    <scope>NUCLEOTIDE SEQUENCE [LARGE SCALE GENOMIC DNA]</scope>
    <source>
        <strain evidence="11 12">665A</strain>
    </source>
</reference>
<dbReference type="EMBL" id="JAFREL020000007">
    <property type="protein sequence ID" value="MEO1773045.1"/>
    <property type="molecule type" value="Genomic_DNA"/>
</dbReference>
<keyword evidence="12" id="KW-1185">Reference proteome</keyword>
<comment type="similarity">
    <text evidence="8">Belongs to the FtsQ/DivIB family. DivIB subfamily.</text>
</comment>
<evidence type="ECO:0000256" key="9">
    <source>
        <dbReference type="SAM" id="MobiDB-lite"/>
    </source>
</evidence>
<feature type="compositionally biased region" description="Acidic residues" evidence="9">
    <location>
        <begin position="39"/>
        <end position="54"/>
    </location>
</feature>
<evidence type="ECO:0000256" key="2">
    <source>
        <dbReference type="ARBA" id="ARBA00022475"/>
    </source>
</evidence>
<comment type="caution">
    <text evidence="11">The sequence shown here is derived from an EMBL/GenBank/DDBJ whole genome shotgun (WGS) entry which is preliminary data.</text>
</comment>
<gene>
    <name evidence="8" type="primary">divIB</name>
    <name evidence="11" type="ORF">JZO67_005029</name>
</gene>
<keyword evidence="4 8" id="KW-0812">Transmembrane</keyword>
<comment type="function">
    <text evidence="8">Cell division protein that may be involved in stabilizing or promoting the assembly of the division complex.</text>
</comment>
<dbReference type="InterPro" id="IPR013685">
    <property type="entry name" value="POTRA_FtsQ_type"/>
</dbReference>
<keyword evidence="6 8" id="KW-0472">Membrane</keyword>
<evidence type="ECO:0000256" key="4">
    <source>
        <dbReference type="ARBA" id="ARBA00022692"/>
    </source>
</evidence>
<evidence type="ECO:0000256" key="5">
    <source>
        <dbReference type="ARBA" id="ARBA00022989"/>
    </source>
</evidence>